<evidence type="ECO:0000313" key="8">
    <source>
        <dbReference type="Proteomes" id="UP000663629"/>
    </source>
</evidence>
<dbReference type="Proteomes" id="UP000663629">
    <property type="component" value="Plasmid p2"/>
</dbReference>
<evidence type="ECO:0000259" key="6">
    <source>
        <dbReference type="PROSITE" id="PS50931"/>
    </source>
</evidence>
<evidence type="ECO:0000256" key="5">
    <source>
        <dbReference type="SAM" id="MobiDB-lite"/>
    </source>
</evidence>
<evidence type="ECO:0000256" key="4">
    <source>
        <dbReference type="ARBA" id="ARBA00023163"/>
    </source>
</evidence>
<dbReference type="PROSITE" id="PS50931">
    <property type="entry name" value="HTH_LYSR"/>
    <property type="match status" value="1"/>
</dbReference>
<dbReference type="PANTHER" id="PTHR30537">
    <property type="entry name" value="HTH-TYPE TRANSCRIPTIONAL REGULATOR"/>
    <property type="match status" value="1"/>
</dbReference>
<dbReference type="InterPro" id="IPR005119">
    <property type="entry name" value="LysR_subst-bd"/>
</dbReference>
<dbReference type="InterPro" id="IPR036390">
    <property type="entry name" value="WH_DNA-bd_sf"/>
</dbReference>
<geneLocation type="plasmid" evidence="7 8">
    <name>p2</name>
</geneLocation>
<keyword evidence="8" id="KW-1185">Reference proteome</keyword>
<sequence length="332" mass="37397">MTETDGSFLKADTASRRPPKRRHLPSLGSFATFEVAAKHRSFTLAAEELHVTQAAISQQIRGLEKAIDCQLFTRKHNSMELTVEGQALLEGVTHGLDRLSDAIERISQNADRKMITIASTYAAISQYIKPLTDDYRSIVPEARFTLLASDENDRVQDFDEVDLAMICGNERSQIGDNLIHLFPEVVDPVCAPGYLAAMGPFDGPEDLLRADLMELHRMHWSSQAISWYPLRWSDWFRHHAPEIHEPAPQFVTNSYTTLVDAALAGEGVILGWRHLVFQDAAQGRLVRLFDLPLNAGRSYYLKLNRTARERQLVKDFVDFFRAEVAKAGAFAT</sequence>
<dbReference type="InterPro" id="IPR058163">
    <property type="entry name" value="LysR-type_TF_proteobact-type"/>
</dbReference>
<dbReference type="SUPFAM" id="SSF53850">
    <property type="entry name" value="Periplasmic binding protein-like II"/>
    <property type="match status" value="1"/>
</dbReference>
<keyword evidence="3" id="KW-0238">DNA-binding</keyword>
<dbReference type="Gene3D" id="3.40.190.10">
    <property type="entry name" value="Periplasmic binding protein-like II"/>
    <property type="match status" value="2"/>
</dbReference>
<dbReference type="InterPro" id="IPR036388">
    <property type="entry name" value="WH-like_DNA-bd_sf"/>
</dbReference>
<gene>
    <name evidence="7" type="ORF">JWJ88_20675</name>
</gene>
<dbReference type="SUPFAM" id="SSF46785">
    <property type="entry name" value="Winged helix' DNA-binding domain"/>
    <property type="match status" value="1"/>
</dbReference>
<dbReference type="InterPro" id="IPR000847">
    <property type="entry name" value="LysR_HTH_N"/>
</dbReference>
<feature type="region of interest" description="Disordered" evidence="5">
    <location>
        <begin position="1"/>
        <end position="23"/>
    </location>
</feature>
<dbReference type="Pfam" id="PF00126">
    <property type="entry name" value="HTH_1"/>
    <property type="match status" value="1"/>
</dbReference>
<organism evidence="7 8">
    <name type="scientific">Paracoccus methylovorus</name>
    <dbReference type="NCBI Taxonomy" id="2812658"/>
    <lineage>
        <taxon>Bacteria</taxon>
        <taxon>Pseudomonadati</taxon>
        <taxon>Pseudomonadota</taxon>
        <taxon>Alphaproteobacteria</taxon>
        <taxon>Rhodobacterales</taxon>
        <taxon>Paracoccaceae</taxon>
        <taxon>Paracoccus</taxon>
    </lineage>
</organism>
<dbReference type="PANTHER" id="PTHR30537:SF74">
    <property type="entry name" value="HTH-TYPE TRANSCRIPTIONAL REGULATOR TRPI"/>
    <property type="match status" value="1"/>
</dbReference>
<protein>
    <submittedName>
        <fullName evidence="7">LysR family transcriptional regulator</fullName>
    </submittedName>
</protein>
<name>A0ABX7JSH1_9RHOB</name>
<proteinExistence type="inferred from homology"/>
<keyword evidence="7" id="KW-0614">Plasmid</keyword>
<accession>A0ABX7JSH1</accession>
<evidence type="ECO:0000256" key="1">
    <source>
        <dbReference type="ARBA" id="ARBA00009437"/>
    </source>
</evidence>
<feature type="domain" description="HTH lysR-type" evidence="6">
    <location>
        <begin position="25"/>
        <end position="82"/>
    </location>
</feature>
<evidence type="ECO:0000256" key="3">
    <source>
        <dbReference type="ARBA" id="ARBA00023125"/>
    </source>
</evidence>
<keyword evidence="4" id="KW-0804">Transcription</keyword>
<dbReference type="EMBL" id="CP070372">
    <property type="protein sequence ID" value="QRZ16188.1"/>
    <property type="molecule type" value="Genomic_DNA"/>
</dbReference>
<evidence type="ECO:0000256" key="2">
    <source>
        <dbReference type="ARBA" id="ARBA00023015"/>
    </source>
</evidence>
<dbReference type="PRINTS" id="PR00039">
    <property type="entry name" value="HTHLYSR"/>
</dbReference>
<dbReference type="Pfam" id="PF03466">
    <property type="entry name" value="LysR_substrate"/>
    <property type="match status" value="1"/>
</dbReference>
<keyword evidence="2" id="KW-0805">Transcription regulation</keyword>
<dbReference type="RefSeq" id="WP_205297072.1">
    <property type="nucleotide sequence ID" value="NZ_CP070372.1"/>
</dbReference>
<dbReference type="Gene3D" id="1.10.10.10">
    <property type="entry name" value="Winged helix-like DNA-binding domain superfamily/Winged helix DNA-binding domain"/>
    <property type="match status" value="1"/>
</dbReference>
<comment type="similarity">
    <text evidence="1">Belongs to the LysR transcriptional regulatory family.</text>
</comment>
<reference evidence="7 8" key="1">
    <citation type="submission" date="2021-02" db="EMBL/GenBank/DDBJ databases">
        <title>Paracoccus methylovroum sp.nov., a new methanol and methylamine utilizing methylotrophic denitrifer.</title>
        <authorList>
            <person name="Timsy T."/>
            <person name="Behrendt U."/>
            <person name="Ulrich A."/>
            <person name="Spanner T."/>
            <person name="Foesel B.U."/>
            <person name="Horn M.A."/>
            <person name="Kolb S."/>
        </authorList>
    </citation>
    <scope>NUCLEOTIDE SEQUENCE [LARGE SCALE GENOMIC DNA]</scope>
    <source>
        <strain evidence="7 8">H4-D09</strain>
        <plasmid evidence="7 8">p2</plasmid>
    </source>
</reference>
<evidence type="ECO:0000313" key="7">
    <source>
        <dbReference type="EMBL" id="QRZ16188.1"/>
    </source>
</evidence>